<dbReference type="InterPro" id="IPR036249">
    <property type="entry name" value="Thioredoxin-like_sf"/>
</dbReference>
<evidence type="ECO:0000313" key="4">
    <source>
        <dbReference type="EMBL" id="GHF14565.1"/>
    </source>
</evidence>
<accession>A0A919E5E0</accession>
<dbReference type="InterPro" id="IPR010987">
    <property type="entry name" value="Glutathione-S-Trfase_C-like"/>
</dbReference>
<evidence type="ECO:0000256" key="1">
    <source>
        <dbReference type="ARBA" id="ARBA00011738"/>
    </source>
</evidence>
<dbReference type="GO" id="GO:0006749">
    <property type="term" value="P:glutathione metabolic process"/>
    <property type="evidence" value="ECO:0007669"/>
    <property type="project" value="TreeGrafter"/>
</dbReference>
<gene>
    <name evidence="4" type="ORF">GCM10017044_05830</name>
</gene>
<dbReference type="SFLD" id="SFLDG00358">
    <property type="entry name" value="Main_(cytGST)"/>
    <property type="match status" value="1"/>
</dbReference>
<comment type="subunit">
    <text evidence="1">Homodimer.</text>
</comment>
<name>A0A919E5E0_9PROT</name>
<dbReference type="InterPro" id="IPR036282">
    <property type="entry name" value="Glutathione-S-Trfase_C_sf"/>
</dbReference>
<reference evidence="4" key="1">
    <citation type="journal article" date="2014" name="Int. J. Syst. Evol. Microbiol.">
        <title>Complete genome sequence of Corynebacterium casei LMG S-19264T (=DSM 44701T), isolated from a smear-ripened cheese.</title>
        <authorList>
            <consortium name="US DOE Joint Genome Institute (JGI-PGF)"/>
            <person name="Walter F."/>
            <person name="Albersmeier A."/>
            <person name="Kalinowski J."/>
            <person name="Ruckert C."/>
        </authorList>
    </citation>
    <scope>NUCLEOTIDE SEQUENCE</scope>
    <source>
        <strain evidence="4">KCTC 42590</strain>
    </source>
</reference>
<dbReference type="Gene3D" id="3.40.30.10">
    <property type="entry name" value="Glutaredoxin"/>
    <property type="match status" value="1"/>
</dbReference>
<dbReference type="InterPro" id="IPR004045">
    <property type="entry name" value="Glutathione_S-Trfase_N"/>
</dbReference>
<feature type="domain" description="GST N-terminal" evidence="2">
    <location>
        <begin position="1"/>
        <end position="79"/>
    </location>
</feature>
<dbReference type="SUPFAM" id="SSF47616">
    <property type="entry name" value="GST C-terminal domain-like"/>
    <property type="match status" value="1"/>
</dbReference>
<sequence length="222" mass="25682">MPTLYHHWLSPAARFIRVILAEKRVDIDLREEREWERRPAFLALNPAGEVPVLVMDDGKAYSGTKAIAEYLEEAIPEPALLIGSVDERYEIRRLIGWFHTKIGTEVTRLLVSEKLHKRIYGIGVPDSTAVRCAAHNLKTHMKYITYLVADRNYLTGKYFTMADAAAAAHLSVIDYFGDVHWSDWPEVKDWYMRVKSRRSMRSLLQDRVPGIRPPVHYDNVDF</sequence>
<evidence type="ECO:0000259" key="3">
    <source>
        <dbReference type="PROSITE" id="PS50405"/>
    </source>
</evidence>
<dbReference type="SUPFAM" id="SSF52833">
    <property type="entry name" value="Thioredoxin-like"/>
    <property type="match status" value="1"/>
</dbReference>
<dbReference type="Pfam" id="PF13417">
    <property type="entry name" value="GST_N_3"/>
    <property type="match status" value="1"/>
</dbReference>
<protein>
    <submittedName>
        <fullName evidence="4">Glutathione S-transferase</fullName>
    </submittedName>
</protein>
<dbReference type="SFLD" id="SFLDS00019">
    <property type="entry name" value="Glutathione_Transferase_(cytos"/>
    <property type="match status" value="1"/>
</dbReference>
<proteinExistence type="predicted"/>
<dbReference type="GO" id="GO:0004364">
    <property type="term" value="F:glutathione transferase activity"/>
    <property type="evidence" value="ECO:0007669"/>
    <property type="project" value="TreeGrafter"/>
</dbReference>
<comment type="caution">
    <text evidence="4">The sequence shown here is derived from an EMBL/GenBank/DDBJ whole genome shotgun (WGS) entry which is preliminary data.</text>
</comment>
<dbReference type="InterPro" id="IPR040079">
    <property type="entry name" value="Glutathione_S-Trfase"/>
</dbReference>
<dbReference type="PROSITE" id="PS50405">
    <property type="entry name" value="GST_CTER"/>
    <property type="match status" value="1"/>
</dbReference>
<organism evidence="4 5">
    <name type="scientific">Kordiimonas sediminis</name>
    <dbReference type="NCBI Taxonomy" id="1735581"/>
    <lineage>
        <taxon>Bacteria</taxon>
        <taxon>Pseudomonadati</taxon>
        <taxon>Pseudomonadota</taxon>
        <taxon>Alphaproteobacteria</taxon>
        <taxon>Kordiimonadales</taxon>
        <taxon>Kordiimonadaceae</taxon>
        <taxon>Kordiimonas</taxon>
    </lineage>
</organism>
<dbReference type="EMBL" id="BNCI01000001">
    <property type="protein sequence ID" value="GHF14565.1"/>
    <property type="molecule type" value="Genomic_DNA"/>
</dbReference>
<dbReference type="PANTHER" id="PTHR43969:SF9">
    <property type="entry name" value="GLUTATHIONE S TRANSFERASE D10, ISOFORM A-RELATED"/>
    <property type="match status" value="1"/>
</dbReference>
<dbReference type="Gene3D" id="1.20.1050.10">
    <property type="match status" value="1"/>
</dbReference>
<feature type="domain" description="GST C-terminal" evidence="3">
    <location>
        <begin position="84"/>
        <end position="217"/>
    </location>
</feature>
<dbReference type="CDD" id="cd00570">
    <property type="entry name" value="GST_N_family"/>
    <property type="match status" value="1"/>
</dbReference>
<dbReference type="PROSITE" id="PS50404">
    <property type="entry name" value="GST_NTER"/>
    <property type="match status" value="1"/>
</dbReference>
<evidence type="ECO:0000313" key="5">
    <source>
        <dbReference type="Proteomes" id="UP000630923"/>
    </source>
</evidence>
<dbReference type="CDD" id="cd00299">
    <property type="entry name" value="GST_C_family"/>
    <property type="match status" value="1"/>
</dbReference>
<evidence type="ECO:0000259" key="2">
    <source>
        <dbReference type="PROSITE" id="PS50404"/>
    </source>
</evidence>
<dbReference type="Proteomes" id="UP000630923">
    <property type="component" value="Unassembled WGS sequence"/>
</dbReference>
<dbReference type="PANTHER" id="PTHR43969">
    <property type="entry name" value="GLUTATHIONE S TRANSFERASE D10, ISOFORM A-RELATED"/>
    <property type="match status" value="1"/>
</dbReference>
<reference evidence="4" key="2">
    <citation type="submission" date="2020-09" db="EMBL/GenBank/DDBJ databases">
        <authorList>
            <person name="Sun Q."/>
            <person name="Kim S."/>
        </authorList>
    </citation>
    <scope>NUCLEOTIDE SEQUENCE</scope>
    <source>
        <strain evidence="4">KCTC 42590</strain>
    </source>
</reference>
<keyword evidence="5" id="KW-1185">Reference proteome</keyword>
<dbReference type="RefSeq" id="WP_191250049.1">
    <property type="nucleotide sequence ID" value="NZ_BNCI01000001.1"/>
</dbReference>
<dbReference type="AlphaFoldDB" id="A0A919E5E0"/>